<feature type="compositionally biased region" description="Acidic residues" evidence="1">
    <location>
        <begin position="44"/>
        <end position="55"/>
    </location>
</feature>
<keyword evidence="3" id="KW-1185">Reference proteome</keyword>
<evidence type="ECO:0000313" key="2">
    <source>
        <dbReference type="EnsemblMetazoa" id="CJA17165.1"/>
    </source>
</evidence>
<feature type="compositionally biased region" description="Basic and acidic residues" evidence="1">
    <location>
        <begin position="59"/>
        <end position="70"/>
    </location>
</feature>
<dbReference type="Proteomes" id="UP000005237">
    <property type="component" value="Unassembled WGS sequence"/>
</dbReference>
<protein>
    <submittedName>
        <fullName evidence="2">Uncharacterized protein</fullName>
    </submittedName>
</protein>
<proteinExistence type="predicted"/>
<accession>A0A8R1I5A1</accession>
<reference evidence="3" key="1">
    <citation type="submission" date="2010-08" db="EMBL/GenBank/DDBJ databases">
        <authorList>
            <consortium name="Caenorhabditis japonica Sequencing Consortium"/>
            <person name="Wilson R.K."/>
        </authorList>
    </citation>
    <scope>NUCLEOTIDE SEQUENCE [LARGE SCALE GENOMIC DNA]</scope>
    <source>
        <strain evidence="3">DF5081</strain>
    </source>
</reference>
<dbReference type="AlphaFoldDB" id="A0A8R1I5A1"/>
<reference evidence="2" key="2">
    <citation type="submission" date="2022-06" db="UniProtKB">
        <authorList>
            <consortium name="EnsemblMetazoa"/>
        </authorList>
    </citation>
    <scope>IDENTIFICATION</scope>
    <source>
        <strain evidence="2">DF5081</strain>
    </source>
</reference>
<evidence type="ECO:0000313" key="3">
    <source>
        <dbReference type="Proteomes" id="UP000005237"/>
    </source>
</evidence>
<dbReference type="EnsemblMetazoa" id="CJA17165.1">
    <property type="protein sequence ID" value="CJA17165.1"/>
    <property type="gene ID" value="WBGene00136369"/>
</dbReference>
<organism evidence="2 3">
    <name type="scientific">Caenorhabditis japonica</name>
    <dbReference type="NCBI Taxonomy" id="281687"/>
    <lineage>
        <taxon>Eukaryota</taxon>
        <taxon>Metazoa</taxon>
        <taxon>Ecdysozoa</taxon>
        <taxon>Nematoda</taxon>
        <taxon>Chromadorea</taxon>
        <taxon>Rhabditida</taxon>
        <taxon>Rhabditina</taxon>
        <taxon>Rhabditomorpha</taxon>
        <taxon>Rhabditoidea</taxon>
        <taxon>Rhabditidae</taxon>
        <taxon>Peloderinae</taxon>
        <taxon>Caenorhabditis</taxon>
    </lineage>
</organism>
<feature type="region of interest" description="Disordered" evidence="1">
    <location>
        <begin position="33"/>
        <end position="70"/>
    </location>
</feature>
<name>A0A8R1I5A1_CAEJA</name>
<evidence type="ECO:0000256" key="1">
    <source>
        <dbReference type="SAM" id="MobiDB-lite"/>
    </source>
</evidence>
<sequence>MLHALQCEEKEEEDVNVNITSFSSELRENLTDEIFIPRSLSSSSEEEREEQEEGGGGEQEEKHEDNGYEEILSKVHPEEMLSTDAPYLPLIPRCSTSSDCSADKLCNDGKCLVSRNRFDYLSAIFIRCQDQIDCPSGSRCIFKQCIPFRW</sequence>